<dbReference type="STRING" id="43775.SAMN04489760_11516"/>
<keyword evidence="8" id="KW-1185">Reference proteome</keyword>
<keyword evidence="2" id="KW-0547">Nucleotide-binding</keyword>
<dbReference type="AlphaFoldDB" id="A0A1H7YA13"/>
<evidence type="ECO:0000256" key="1">
    <source>
        <dbReference type="ARBA" id="ARBA00022679"/>
    </source>
</evidence>
<evidence type="ECO:0000259" key="6">
    <source>
        <dbReference type="Pfam" id="PF13614"/>
    </source>
</evidence>
<organism evidence="7 8">
    <name type="scientific">Syntrophus gentianae</name>
    <dbReference type="NCBI Taxonomy" id="43775"/>
    <lineage>
        <taxon>Bacteria</taxon>
        <taxon>Pseudomonadati</taxon>
        <taxon>Thermodesulfobacteriota</taxon>
        <taxon>Syntrophia</taxon>
        <taxon>Syntrophales</taxon>
        <taxon>Syntrophaceae</taxon>
        <taxon>Syntrophus</taxon>
    </lineage>
</organism>
<dbReference type="EMBL" id="FOBS01000015">
    <property type="protein sequence ID" value="SEM42795.1"/>
    <property type="molecule type" value="Genomic_DNA"/>
</dbReference>
<dbReference type="InterPro" id="IPR025669">
    <property type="entry name" value="AAA_dom"/>
</dbReference>
<dbReference type="GO" id="GO:0004713">
    <property type="term" value="F:protein tyrosine kinase activity"/>
    <property type="evidence" value="ECO:0007669"/>
    <property type="project" value="UniProtKB-KW"/>
</dbReference>
<evidence type="ECO:0000256" key="5">
    <source>
        <dbReference type="ARBA" id="ARBA00023137"/>
    </source>
</evidence>
<gene>
    <name evidence="7" type="ORF">SAMN04489760_11516</name>
</gene>
<keyword evidence="1" id="KW-0808">Transferase</keyword>
<dbReference type="Gene3D" id="3.40.50.300">
    <property type="entry name" value="P-loop containing nucleotide triphosphate hydrolases"/>
    <property type="match status" value="1"/>
</dbReference>
<name>A0A1H7YA13_9BACT</name>
<sequence length="274" mass="30744">MSKIQKALEKAKETRDDIFDNLMFVSKTSKDFEESLTQHRKDKREGTLAPVYLQTRKLPADFQHLKQNHIIPDCKGSAAANRVKILRTKILNRMAKEGKNTLLITSANAGEGKTLTAINLAISISQEIDRTALLVDADLRKPSIHNFFGFEISEGLSDYLKKDMPLSDLLVSPGIEKLVILPGGKALTNSSELLGSPRMESLVKELKERYSDLFIIFDSCSLLEYADPLVLSRFIDGILIVVEAEKTTKNDLKRTFELLKDKPVIGTLLNKLRD</sequence>
<evidence type="ECO:0000313" key="7">
    <source>
        <dbReference type="EMBL" id="SEM42795.1"/>
    </source>
</evidence>
<dbReference type="RefSeq" id="WP_093883695.1">
    <property type="nucleotide sequence ID" value="NZ_FOBS01000015.1"/>
</dbReference>
<dbReference type="GO" id="GO:0005524">
    <property type="term" value="F:ATP binding"/>
    <property type="evidence" value="ECO:0007669"/>
    <property type="project" value="UniProtKB-KW"/>
</dbReference>
<feature type="domain" description="AAA" evidence="6">
    <location>
        <begin position="104"/>
        <end position="253"/>
    </location>
</feature>
<dbReference type="Pfam" id="PF13614">
    <property type="entry name" value="AAA_31"/>
    <property type="match status" value="1"/>
</dbReference>
<dbReference type="PANTHER" id="PTHR32309">
    <property type="entry name" value="TYROSINE-PROTEIN KINASE"/>
    <property type="match status" value="1"/>
</dbReference>
<dbReference type="OrthoDB" id="9812433at2"/>
<dbReference type="CDD" id="cd05387">
    <property type="entry name" value="BY-kinase"/>
    <property type="match status" value="1"/>
</dbReference>
<dbReference type="NCBIfam" id="TIGR01007">
    <property type="entry name" value="eps_fam"/>
    <property type="match status" value="1"/>
</dbReference>
<dbReference type="InterPro" id="IPR027417">
    <property type="entry name" value="P-loop_NTPase"/>
</dbReference>
<reference evidence="7 8" key="1">
    <citation type="submission" date="2016-10" db="EMBL/GenBank/DDBJ databases">
        <authorList>
            <person name="de Groot N.N."/>
        </authorList>
    </citation>
    <scope>NUCLEOTIDE SEQUENCE [LARGE SCALE GENOMIC DNA]</scope>
    <source>
        <strain evidence="7 8">DSM 8423</strain>
    </source>
</reference>
<evidence type="ECO:0000256" key="2">
    <source>
        <dbReference type="ARBA" id="ARBA00022741"/>
    </source>
</evidence>
<dbReference type="InterPro" id="IPR050445">
    <property type="entry name" value="Bact_polysacc_biosynth/exp"/>
</dbReference>
<dbReference type="PANTHER" id="PTHR32309:SF31">
    <property type="entry name" value="CAPSULAR EXOPOLYSACCHARIDE FAMILY"/>
    <property type="match status" value="1"/>
</dbReference>
<keyword evidence="3 7" id="KW-0418">Kinase</keyword>
<accession>A0A1H7YA13</accession>
<protein>
    <submittedName>
        <fullName evidence="7">Non-specific protein-tyrosine kinase</fullName>
    </submittedName>
</protein>
<keyword evidence="5 7" id="KW-0829">Tyrosine-protein kinase</keyword>
<evidence type="ECO:0000256" key="4">
    <source>
        <dbReference type="ARBA" id="ARBA00022840"/>
    </source>
</evidence>
<evidence type="ECO:0000313" key="8">
    <source>
        <dbReference type="Proteomes" id="UP000198744"/>
    </source>
</evidence>
<dbReference type="Proteomes" id="UP000198744">
    <property type="component" value="Unassembled WGS sequence"/>
</dbReference>
<proteinExistence type="predicted"/>
<dbReference type="InterPro" id="IPR005702">
    <property type="entry name" value="Wzc-like_C"/>
</dbReference>
<evidence type="ECO:0000256" key="3">
    <source>
        <dbReference type="ARBA" id="ARBA00022777"/>
    </source>
</evidence>
<keyword evidence="4" id="KW-0067">ATP-binding</keyword>
<dbReference type="SUPFAM" id="SSF52540">
    <property type="entry name" value="P-loop containing nucleoside triphosphate hydrolases"/>
    <property type="match status" value="1"/>
</dbReference>